<dbReference type="InterPro" id="IPR016155">
    <property type="entry name" value="Mopterin_synth/thiamin_S_b"/>
</dbReference>
<name>A0AAC9K805_9PROT</name>
<dbReference type="PANTHER" id="PTHR34472">
    <property type="entry name" value="SULFUR CARRIER PROTEIN THIS"/>
    <property type="match status" value="1"/>
</dbReference>
<proteinExistence type="predicted"/>
<dbReference type="Proteomes" id="UP000182373">
    <property type="component" value="Chromosome"/>
</dbReference>
<dbReference type="Gene3D" id="3.10.20.30">
    <property type="match status" value="1"/>
</dbReference>
<dbReference type="AlphaFoldDB" id="A0AAC9K805"/>
<dbReference type="EMBL" id="CP018191">
    <property type="protein sequence ID" value="APH55276.1"/>
    <property type="molecule type" value="Genomic_DNA"/>
</dbReference>
<evidence type="ECO:0000313" key="1">
    <source>
        <dbReference type="EMBL" id="APH55276.1"/>
    </source>
</evidence>
<protein>
    <submittedName>
        <fullName evidence="1">ThiS protein</fullName>
    </submittedName>
</protein>
<dbReference type="CDD" id="cd00565">
    <property type="entry name" value="Ubl_ThiS"/>
    <property type="match status" value="1"/>
</dbReference>
<dbReference type="InterPro" id="IPR003749">
    <property type="entry name" value="ThiS/MoaD-like"/>
</dbReference>
<dbReference type="InterPro" id="IPR010035">
    <property type="entry name" value="Thi_S"/>
</dbReference>
<dbReference type="PANTHER" id="PTHR34472:SF1">
    <property type="entry name" value="SULFUR CARRIER PROTEIN THIS"/>
    <property type="match status" value="1"/>
</dbReference>
<dbReference type="Pfam" id="PF02597">
    <property type="entry name" value="ThiS"/>
    <property type="match status" value="1"/>
</dbReference>
<organism evidence="1 2">
    <name type="scientific">Granulibacter bethesdensis</name>
    <dbReference type="NCBI Taxonomy" id="364410"/>
    <lineage>
        <taxon>Bacteria</taxon>
        <taxon>Pseudomonadati</taxon>
        <taxon>Pseudomonadota</taxon>
        <taxon>Alphaproteobacteria</taxon>
        <taxon>Acetobacterales</taxon>
        <taxon>Acetobacteraceae</taxon>
        <taxon>Granulibacter</taxon>
    </lineage>
</organism>
<dbReference type="NCBIfam" id="TIGR01683">
    <property type="entry name" value="thiS"/>
    <property type="match status" value="1"/>
</dbReference>
<gene>
    <name evidence="1" type="ORF">GbCGDNIH9_7069</name>
</gene>
<dbReference type="InterPro" id="IPR012675">
    <property type="entry name" value="Beta-grasp_dom_sf"/>
</dbReference>
<sequence>MRSVRPLPIVHPMSTPTISHSETPMTAGAFITVNGLPHALRRPTTVAALLEEIGLDRVKIAVERNESIIPRSLYEQTLLDAGDVLEIVHFIGGG</sequence>
<evidence type="ECO:0000313" key="2">
    <source>
        <dbReference type="Proteomes" id="UP000182373"/>
    </source>
</evidence>
<dbReference type="SUPFAM" id="SSF54285">
    <property type="entry name" value="MoaD/ThiS"/>
    <property type="match status" value="1"/>
</dbReference>
<accession>A0AAC9K805</accession>
<reference evidence="2" key="1">
    <citation type="submission" date="2016-11" db="EMBL/GenBank/DDBJ databases">
        <title>Comparative genomic and phenotypic analysis of Granulibacter bethesdensis clinical isolates from patients with chronic granulomatous disease.</title>
        <authorList>
            <person name="Zarember K.A."/>
            <person name="Porcella S.F."/>
            <person name="Chu J."/>
            <person name="Ding L."/>
            <person name="Dahlstrom E."/>
            <person name="Barbian K."/>
            <person name="Martens C."/>
            <person name="Sykora L."/>
            <person name="Kramer S."/>
            <person name="Pettinato A.M."/>
            <person name="Hong H."/>
            <person name="Wald G."/>
            <person name="Berg L.J."/>
            <person name="Rogge L.S."/>
            <person name="Greenberg D.E."/>
            <person name="Falcone E.L."/>
            <person name="Neves J.F."/>
            <person name="Simoes M.J."/>
            <person name="Casal M."/>
            <person name="Rodriguez-Lopez F.C."/>
            <person name="Zelazny A."/>
            <person name="Gallin J.I."/>
            <person name="Holland S.M."/>
        </authorList>
    </citation>
    <scope>NUCLEOTIDE SEQUENCE [LARGE SCALE GENOMIC DNA]</scope>
    <source>
        <strain evidence="2">NIH9.1</strain>
    </source>
</reference>